<organism evidence="2 3">
    <name type="scientific">Dethiosulfatarculus sandiegensis</name>
    <dbReference type="NCBI Taxonomy" id="1429043"/>
    <lineage>
        <taxon>Bacteria</taxon>
        <taxon>Pseudomonadati</taxon>
        <taxon>Thermodesulfobacteriota</taxon>
        <taxon>Desulfarculia</taxon>
        <taxon>Desulfarculales</taxon>
        <taxon>Desulfarculaceae</taxon>
        <taxon>Dethiosulfatarculus</taxon>
    </lineage>
</organism>
<dbReference type="AlphaFoldDB" id="A0A0D2J8W1"/>
<gene>
    <name evidence="2" type="ORF">X474_20560</name>
</gene>
<dbReference type="RefSeq" id="WP_052515388.1">
    <property type="nucleotide sequence ID" value="NZ_AZAC01000034.1"/>
</dbReference>
<sequence length="142" mass="15688">MRKIKTILPLLLLASLLAGCQMAGFNQQPTGAQSAKAPVSKYYDFDDVQVPSGMNMIQDRSMIFRVGDFKAGVLTFQDRVDSVSLINFYMSAMARDNWVLKGSFKSTTSALFFAKKGKTCVVQITEGSLDTTLEIWVAPTMQ</sequence>
<dbReference type="OrthoDB" id="9794844at2"/>
<dbReference type="STRING" id="1429043.X474_20560"/>
<feature type="signal peptide" evidence="1">
    <location>
        <begin position="1"/>
        <end position="23"/>
    </location>
</feature>
<reference evidence="2 3" key="1">
    <citation type="submission" date="2013-11" db="EMBL/GenBank/DDBJ databases">
        <title>Metagenomic analysis of a methanogenic consortium involved in long chain n-alkane degradation.</title>
        <authorList>
            <person name="Davidova I.A."/>
            <person name="Callaghan A.V."/>
            <person name="Wawrik B."/>
            <person name="Pruitt S."/>
            <person name="Marks C."/>
            <person name="Duncan K.E."/>
            <person name="Suflita J.M."/>
        </authorList>
    </citation>
    <scope>NUCLEOTIDE SEQUENCE [LARGE SCALE GENOMIC DNA]</scope>
    <source>
        <strain evidence="2 3">SPR</strain>
    </source>
</reference>
<keyword evidence="3" id="KW-1185">Reference proteome</keyword>
<evidence type="ECO:0000313" key="2">
    <source>
        <dbReference type="EMBL" id="KIX12171.1"/>
    </source>
</evidence>
<evidence type="ECO:0000256" key="1">
    <source>
        <dbReference type="SAM" id="SignalP"/>
    </source>
</evidence>
<dbReference type="PROSITE" id="PS51257">
    <property type="entry name" value="PROKAR_LIPOPROTEIN"/>
    <property type="match status" value="1"/>
</dbReference>
<dbReference type="EMBL" id="AZAC01000034">
    <property type="protein sequence ID" value="KIX12171.1"/>
    <property type="molecule type" value="Genomic_DNA"/>
</dbReference>
<evidence type="ECO:0008006" key="4">
    <source>
        <dbReference type="Google" id="ProtNLM"/>
    </source>
</evidence>
<protein>
    <recommendedName>
        <fullName evidence="4">Lipoprotein</fullName>
    </recommendedName>
</protein>
<comment type="caution">
    <text evidence="2">The sequence shown here is derived from an EMBL/GenBank/DDBJ whole genome shotgun (WGS) entry which is preliminary data.</text>
</comment>
<dbReference type="InParanoid" id="A0A0D2J8W1"/>
<name>A0A0D2J8W1_9BACT</name>
<feature type="chain" id="PRO_5002261391" description="Lipoprotein" evidence="1">
    <location>
        <begin position="24"/>
        <end position="142"/>
    </location>
</feature>
<proteinExistence type="predicted"/>
<evidence type="ECO:0000313" key="3">
    <source>
        <dbReference type="Proteomes" id="UP000032233"/>
    </source>
</evidence>
<keyword evidence="1" id="KW-0732">Signal</keyword>
<dbReference type="Proteomes" id="UP000032233">
    <property type="component" value="Unassembled WGS sequence"/>
</dbReference>
<accession>A0A0D2J8W1</accession>